<dbReference type="Gene3D" id="3.40.630.30">
    <property type="match status" value="1"/>
</dbReference>
<dbReference type="PANTHER" id="PTHR43420">
    <property type="entry name" value="ACETYLTRANSFERASE"/>
    <property type="match status" value="1"/>
</dbReference>
<dbReference type="PROSITE" id="PS51186">
    <property type="entry name" value="GNAT"/>
    <property type="match status" value="1"/>
</dbReference>
<feature type="domain" description="N-acetyltransferase" evidence="3">
    <location>
        <begin position="2"/>
        <end position="197"/>
    </location>
</feature>
<comment type="caution">
    <text evidence="4">The sequence shown here is derived from an EMBL/GenBank/DDBJ whole genome shotgun (WGS) entry which is preliminary data.</text>
</comment>
<keyword evidence="1 4" id="KW-0808">Transferase</keyword>
<dbReference type="AlphaFoldDB" id="A0A6I0F2M1"/>
<sequence>MITIEKGFDQKNRHRAAQLYSKAFERKFAKVIGKEEVIEVLLERVMNPNCSFGAYNTENKLIGLVGYHVRNQMLISISPWDFIKTFGLLSGFFKAILAHIIFHRKADNEKQLLMDGIAVDATCRGQGVGTLLFNTLITFAKSEGYESIKLDVIDENPKAKALYERLGFVQKEYKKLPRLVAVLIGVKGVTTMVLSLEPPIMTTYNHNHKNRPCGLGGYRTFL</sequence>
<dbReference type="Proteomes" id="UP000432715">
    <property type="component" value="Unassembled WGS sequence"/>
</dbReference>
<evidence type="ECO:0000259" key="3">
    <source>
        <dbReference type="PROSITE" id="PS51186"/>
    </source>
</evidence>
<name>A0A6I0F2M1_9FIRM</name>
<dbReference type="OrthoDB" id="9799092at2"/>
<evidence type="ECO:0000256" key="1">
    <source>
        <dbReference type="ARBA" id="ARBA00022679"/>
    </source>
</evidence>
<gene>
    <name evidence="4" type="ORF">F8154_12240</name>
</gene>
<dbReference type="GO" id="GO:0016747">
    <property type="term" value="F:acyltransferase activity, transferring groups other than amino-acyl groups"/>
    <property type="evidence" value="ECO:0007669"/>
    <property type="project" value="InterPro"/>
</dbReference>
<dbReference type="InterPro" id="IPR016181">
    <property type="entry name" value="Acyl_CoA_acyltransferase"/>
</dbReference>
<dbReference type="InterPro" id="IPR050680">
    <property type="entry name" value="YpeA/RimI_acetyltransf"/>
</dbReference>
<evidence type="ECO:0000313" key="5">
    <source>
        <dbReference type="Proteomes" id="UP000432715"/>
    </source>
</evidence>
<accession>A0A6I0F2M1</accession>
<dbReference type="SUPFAM" id="SSF55729">
    <property type="entry name" value="Acyl-CoA N-acyltransferases (Nat)"/>
    <property type="match status" value="1"/>
</dbReference>
<keyword evidence="2" id="KW-0012">Acyltransferase</keyword>
<organism evidence="4 5">
    <name type="scientific">Alkaliphilus pronyensis</name>
    <dbReference type="NCBI Taxonomy" id="1482732"/>
    <lineage>
        <taxon>Bacteria</taxon>
        <taxon>Bacillati</taxon>
        <taxon>Bacillota</taxon>
        <taxon>Clostridia</taxon>
        <taxon>Peptostreptococcales</taxon>
        <taxon>Natronincolaceae</taxon>
        <taxon>Alkaliphilus</taxon>
    </lineage>
</organism>
<dbReference type="CDD" id="cd04301">
    <property type="entry name" value="NAT_SF"/>
    <property type="match status" value="1"/>
</dbReference>
<dbReference type="EMBL" id="WBZC01000051">
    <property type="protein sequence ID" value="KAB3532135.1"/>
    <property type="molecule type" value="Genomic_DNA"/>
</dbReference>
<evidence type="ECO:0000256" key="2">
    <source>
        <dbReference type="ARBA" id="ARBA00023315"/>
    </source>
</evidence>
<protein>
    <submittedName>
        <fullName evidence="4">GNAT family N-acetyltransferase</fullName>
    </submittedName>
</protein>
<evidence type="ECO:0000313" key="4">
    <source>
        <dbReference type="EMBL" id="KAB3532135.1"/>
    </source>
</evidence>
<dbReference type="RefSeq" id="WP_151861904.1">
    <property type="nucleotide sequence ID" value="NZ_WBZC01000051.1"/>
</dbReference>
<keyword evidence="5" id="KW-1185">Reference proteome</keyword>
<dbReference type="InterPro" id="IPR000182">
    <property type="entry name" value="GNAT_dom"/>
</dbReference>
<reference evidence="4 5" key="1">
    <citation type="submission" date="2019-10" db="EMBL/GenBank/DDBJ databases">
        <title>Alkaliphilus serpentinus sp. nov. and Alkaliphilus pronyensis sp. nov., two novel anaerobic alkaliphilic species isolated from the serpentinized-hosted hydrothermal field of the Prony Bay (New Caledonia).</title>
        <authorList>
            <person name="Postec A."/>
        </authorList>
    </citation>
    <scope>NUCLEOTIDE SEQUENCE [LARGE SCALE GENOMIC DNA]</scope>
    <source>
        <strain evidence="4 5">LacV</strain>
    </source>
</reference>
<proteinExistence type="predicted"/>
<dbReference type="Pfam" id="PF00583">
    <property type="entry name" value="Acetyltransf_1"/>
    <property type="match status" value="1"/>
</dbReference>